<dbReference type="GO" id="GO:1990072">
    <property type="term" value="C:TRAPPIII protein complex"/>
    <property type="evidence" value="ECO:0007669"/>
    <property type="project" value="TreeGrafter"/>
</dbReference>
<feature type="domain" description="Trafficking protein particle complex subunit 13 middle" evidence="4">
    <location>
        <begin position="167"/>
        <end position="287"/>
    </location>
</feature>
<evidence type="ECO:0000259" key="2">
    <source>
        <dbReference type="Pfam" id="PF06159"/>
    </source>
</evidence>
<dbReference type="InterPro" id="IPR055428">
    <property type="entry name" value="TRAPPC13_C"/>
</dbReference>
<gene>
    <name evidence="5" type="ORF">CALMAC_LOCUS11592</name>
</gene>
<keyword evidence="6" id="KW-1185">Reference proteome</keyword>
<dbReference type="Pfam" id="PF23647">
    <property type="entry name" value="TRAPPC13_M"/>
    <property type="match status" value="1"/>
</dbReference>
<feature type="domain" description="Trafficking protein particle complex subunit 13 C-terminal" evidence="3">
    <location>
        <begin position="300"/>
        <end position="394"/>
    </location>
</feature>
<evidence type="ECO:0000259" key="4">
    <source>
        <dbReference type="Pfam" id="PF23647"/>
    </source>
</evidence>
<dbReference type="Pfam" id="PF06159">
    <property type="entry name" value="TRAPPC13_N"/>
    <property type="match status" value="1"/>
</dbReference>
<dbReference type="InterPro" id="IPR010378">
    <property type="entry name" value="TRAPPC13"/>
</dbReference>
<dbReference type="InterPro" id="IPR055429">
    <property type="entry name" value="TRAPPC13_M"/>
</dbReference>
<feature type="domain" description="Trafficking protein particle complex subunit 13 N-terminal" evidence="2">
    <location>
        <begin position="6"/>
        <end position="162"/>
    </location>
</feature>
<proteinExistence type="inferred from homology"/>
<evidence type="ECO:0000313" key="6">
    <source>
        <dbReference type="Proteomes" id="UP000410492"/>
    </source>
</evidence>
<evidence type="ECO:0000313" key="5">
    <source>
        <dbReference type="EMBL" id="VEN51008.1"/>
    </source>
</evidence>
<dbReference type="EMBL" id="CAACVG010008772">
    <property type="protein sequence ID" value="VEN51008.1"/>
    <property type="molecule type" value="Genomic_DNA"/>
</dbReference>
<evidence type="ECO:0000259" key="3">
    <source>
        <dbReference type="Pfam" id="PF23643"/>
    </source>
</evidence>
<dbReference type="PANTHER" id="PTHR13134">
    <property type="entry name" value="TRAFFICKING PROTEIN PARTICLE COMPLEX SUBUNIT 13"/>
    <property type="match status" value="1"/>
</dbReference>
<name>A0A653CSY2_CALMS</name>
<dbReference type="Proteomes" id="UP000410492">
    <property type="component" value="Unassembled WGS sequence"/>
</dbReference>
<evidence type="ECO:0000256" key="1">
    <source>
        <dbReference type="ARBA" id="ARBA00010785"/>
    </source>
</evidence>
<sequence>METEEHLLSLKVMRLTRPSLASVIPVTCDSKDLPGNLLNNALQQDPISVEGTETLAIGQFLLLPQTPVNIYLGEIFSSYICVFSESKQSVSNVSVKVDLQTSSQRLPLSANPPTPTLGPDENVNIVIHHEVKEIGTHILICEVTYHTVTSQVMSFRKFFKIMVLKPLDVKTKFYNAENDDVYLEAQVQNITVGPICLEKVALDASQLFNVTSLNTTNEGKSIFGKTTILQPQAVCQFLYCLAPNEKLSSDLKLLSGATNIGKLDIVWRSNLGEKGRLQTSQLQRMSPDYGDIRMSVIELPNFVILEDLFTFKCKLMNNSERPVDLVIYLENVEGLAWCDISGRKLEPLQPLSHRILEFKCIPLIPGLRTISGIKLLDPFLKRTYTYDELGQVFVILNNDNKINR</sequence>
<dbReference type="Pfam" id="PF23643">
    <property type="entry name" value="TRAPPC13_C"/>
    <property type="match status" value="1"/>
</dbReference>
<dbReference type="InterPro" id="IPR055427">
    <property type="entry name" value="TRAPPC13_N"/>
</dbReference>
<evidence type="ECO:0008006" key="7">
    <source>
        <dbReference type="Google" id="ProtNLM"/>
    </source>
</evidence>
<dbReference type="AlphaFoldDB" id="A0A653CSY2"/>
<accession>A0A653CSY2</accession>
<dbReference type="OrthoDB" id="10250284at2759"/>
<organism evidence="5 6">
    <name type="scientific">Callosobruchus maculatus</name>
    <name type="common">Southern cowpea weevil</name>
    <name type="synonym">Pulse bruchid</name>
    <dbReference type="NCBI Taxonomy" id="64391"/>
    <lineage>
        <taxon>Eukaryota</taxon>
        <taxon>Metazoa</taxon>
        <taxon>Ecdysozoa</taxon>
        <taxon>Arthropoda</taxon>
        <taxon>Hexapoda</taxon>
        <taxon>Insecta</taxon>
        <taxon>Pterygota</taxon>
        <taxon>Neoptera</taxon>
        <taxon>Endopterygota</taxon>
        <taxon>Coleoptera</taxon>
        <taxon>Polyphaga</taxon>
        <taxon>Cucujiformia</taxon>
        <taxon>Chrysomeloidea</taxon>
        <taxon>Chrysomelidae</taxon>
        <taxon>Bruchinae</taxon>
        <taxon>Bruchini</taxon>
        <taxon>Callosobruchus</taxon>
    </lineage>
</organism>
<comment type="similarity">
    <text evidence="1">Belongs to the TRAPPC13 family.</text>
</comment>
<dbReference type="PANTHER" id="PTHR13134:SF3">
    <property type="entry name" value="TRAFFICKING PROTEIN PARTICLE COMPLEX SUBUNIT 13"/>
    <property type="match status" value="1"/>
</dbReference>
<protein>
    <recommendedName>
        <fullName evidence="7">Trafficking protein particle complex subunit 13</fullName>
    </recommendedName>
</protein>
<reference evidence="5 6" key="1">
    <citation type="submission" date="2019-01" db="EMBL/GenBank/DDBJ databases">
        <authorList>
            <person name="Sayadi A."/>
        </authorList>
    </citation>
    <scope>NUCLEOTIDE SEQUENCE [LARGE SCALE GENOMIC DNA]</scope>
</reference>